<dbReference type="InterPro" id="IPR051829">
    <property type="entry name" value="Multiheme_Cytochr_ET"/>
</dbReference>
<proteinExistence type="predicted"/>
<dbReference type="RefSeq" id="WP_147422175.1">
    <property type="nucleotide sequence ID" value="NZ_RBIE01000001.1"/>
</dbReference>
<evidence type="ECO:0000313" key="4">
    <source>
        <dbReference type="EMBL" id="RKQ63311.1"/>
    </source>
</evidence>
<organism evidence="4 5">
    <name type="scientific">Thermovibrio guaymasensis</name>
    <dbReference type="NCBI Taxonomy" id="240167"/>
    <lineage>
        <taxon>Bacteria</taxon>
        <taxon>Pseudomonadati</taxon>
        <taxon>Aquificota</taxon>
        <taxon>Aquificia</taxon>
        <taxon>Desulfurobacteriales</taxon>
        <taxon>Desulfurobacteriaceae</taxon>
        <taxon>Thermovibrio</taxon>
    </lineage>
</organism>
<dbReference type="SUPFAM" id="SSF48695">
    <property type="entry name" value="Multiheme cytochromes"/>
    <property type="match status" value="1"/>
</dbReference>
<keyword evidence="1" id="KW-0732">Signal</keyword>
<dbReference type="PROSITE" id="PS00018">
    <property type="entry name" value="EF_HAND_1"/>
    <property type="match status" value="1"/>
</dbReference>
<dbReference type="OrthoDB" id="9238at2"/>
<keyword evidence="3" id="KW-1133">Transmembrane helix</keyword>
<feature type="transmembrane region" description="Helical" evidence="3">
    <location>
        <begin position="678"/>
        <end position="700"/>
    </location>
</feature>
<comment type="caution">
    <text evidence="4">The sequence shown here is derived from an EMBL/GenBank/DDBJ whole genome shotgun (WGS) entry which is preliminary data.</text>
</comment>
<accession>A0A420W7K9</accession>
<keyword evidence="3" id="KW-0812">Transmembrane</keyword>
<dbReference type="InterPro" id="IPR018247">
    <property type="entry name" value="EF_Hand_1_Ca_BS"/>
</dbReference>
<evidence type="ECO:0000313" key="5">
    <source>
        <dbReference type="Proteomes" id="UP000280881"/>
    </source>
</evidence>
<feature type="region of interest" description="Disordered" evidence="2">
    <location>
        <begin position="638"/>
        <end position="676"/>
    </location>
</feature>
<dbReference type="Proteomes" id="UP000280881">
    <property type="component" value="Unassembled WGS sequence"/>
</dbReference>
<keyword evidence="5" id="KW-1185">Reference proteome</keyword>
<feature type="compositionally biased region" description="Low complexity" evidence="2">
    <location>
        <begin position="645"/>
        <end position="667"/>
    </location>
</feature>
<dbReference type="EMBL" id="RBIE01000001">
    <property type="protein sequence ID" value="RKQ63311.1"/>
    <property type="molecule type" value="Genomic_DNA"/>
</dbReference>
<sequence length="705" mass="76784">MAPEVETNPGLVDLTTPEYAGKCGICHPGGGPMEKDRQDNFLYEKSLFELQSEFDAGKILGDYAVLDKSTGKFVPFEWTLEINKRKINNTAPPTCFYCHSRKALENGIDTAATGTYMYRKTLKGKLFNKKYFAAIDTAGGLLGSINKETGEIEYDLSLFDSDNNFIGSNIVGKSDNACGHCHGVFQFEDFDNDGKITPLDFVKAAKDQYKFKHPDGMKEALVWQFSEGSKNYDVHKLNGVGCVDCHSSVPHEYIGSGYFPSSNTLTPSHDFAKGNAGPAFGVMWSQLAGSLTCTKCHNAKTIHEGVFGPSSYTDVHLEKVACTTCHIAKKYFYRVKLVDWTLPLFVFDGTTNNKVVDLDKHGYLYGDPANGKSIDIALFPERDFKTGEVKWKYKPANAMGVLLFEDNSSGEFKPVFARYLKKAFKLDWNLPTKYLKVELDPSTGKPRRINGAIDPQTGKPIKILSMKAVKGGIIANDSDIISGKWVLWRAVPNYIDVNLNGQYDEGVDVQITDDTGLSGSPDGDPEINTKVEVEAAINTLKKIISSATGKSDVEVKVVATADAFGMSHNIKYASEALDCADCHGGSRDGVLTGPIFTQKTPLYFDLSEIEGQPYFDKKVDRAPTELEYANLVQEELVKAGYPSPESETTTTTETGQTTSQEGTTSETSGGGGGGGCSMAASGGSAGLLSFLIAVSPLALLRRKRS</sequence>
<gene>
    <name evidence="4" type="ORF">C7457_0178</name>
</gene>
<evidence type="ECO:0000256" key="1">
    <source>
        <dbReference type="ARBA" id="ARBA00022729"/>
    </source>
</evidence>
<evidence type="ECO:0000256" key="2">
    <source>
        <dbReference type="SAM" id="MobiDB-lite"/>
    </source>
</evidence>
<name>A0A420W7K9_9BACT</name>
<dbReference type="AlphaFoldDB" id="A0A420W7K9"/>
<dbReference type="Gene3D" id="3.90.10.10">
    <property type="entry name" value="Cytochrome C3"/>
    <property type="match status" value="1"/>
</dbReference>
<dbReference type="InterPro" id="IPR036280">
    <property type="entry name" value="Multihaem_cyt_sf"/>
</dbReference>
<evidence type="ECO:0000256" key="3">
    <source>
        <dbReference type="SAM" id="Phobius"/>
    </source>
</evidence>
<dbReference type="PANTHER" id="PTHR35038">
    <property type="entry name" value="DISSIMILATORY SULFITE REDUCTASE SIRA"/>
    <property type="match status" value="1"/>
</dbReference>
<reference evidence="4 5" key="1">
    <citation type="submission" date="2018-10" db="EMBL/GenBank/DDBJ databases">
        <title>Genomic Encyclopedia of Type Strains, Phase IV (KMG-IV): sequencing the most valuable type-strain genomes for metagenomic binning, comparative biology and taxonomic classification.</title>
        <authorList>
            <person name="Goeker M."/>
        </authorList>
    </citation>
    <scope>NUCLEOTIDE SEQUENCE [LARGE SCALE GENOMIC DNA]</scope>
    <source>
        <strain evidence="4 5">DSM 15521</strain>
    </source>
</reference>
<protein>
    <submittedName>
        <fullName evidence="4">Uncharacterized protein</fullName>
    </submittedName>
</protein>
<keyword evidence="3" id="KW-0472">Membrane</keyword>